<dbReference type="Proteomes" id="UP000076481">
    <property type="component" value="Unassembled WGS sequence"/>
</dbReference>
<gene>
    <name evidence="1" type="ORF">A3K90_06785</name>
</gene>
<dbReference type="EMBL" id="LVWG01000032">
    <property type="protein sequence ID" value="KZK73928.1"/>
    <property type="molecule type" value="Genomic_DNA"/>
</dbReference>
<comment type="caution">
    <text evidence="1">The sequence shown here is derived from an EMBL/GenBank/DDBJ whole genome shotgun (WGS) entry which is preliminary data.</text>
</comment>
<dbReference type="AlphaFoldDB" id="A0A165LEI9"/>
<dbReference type="RefSeq" id="WP_303681732.1">
    <property type="nucleotide sequence ID" value="NZ_LVWG01000032.1"/>
</dbReference>
<name>A0A165LEI9_PELLU</name>
<organism evidence="1 2">
    <name type="scientific">Pelodictyon luteolum</name>
    <dbReference type="NCBI Taxonomy" id="1100"/>
    <lineage>
        <taxon>Bacteria</taxon>
        <taxon>Pseudomonadati</taxon>
        <taxon>Chlorobiota</taxon>
        <taxon>Chlorobiia</taxon>
        <taxon>Chlorobiales</taxon>
        <taxon>Chlorobiaceae</taxon>
        <taxon>Chlorobium/Pelodictyon group</taxon>
        <taxon>Pelodictyon</taxon>
    </lineage>
</organism>
<reference evidence="1 2" key="1">
    <citation type="submission" date="2016-03" db="EMBL/GenBank/DDBJ databases">
        <title>Speciation and ecological success in dimly lit waters: horizontal gene transfer in a green sulfur bacteria bloom unveiled by metagenomic assembly.</title>
        <authorList>
            <person name="Llorens-Mares T."/>
            <person name="Liu Z."/>
            <person name="Allen L.Z."/>
            <person name="Rusch D.B."/>
            <person name="Craig M.T."/>
            <person name="Dupont C.L."/>
            <person name="Bryant D.A."/>
            <person name="Casamayor E.O."/>
        </authorList>
    </citation>
    <scope>NUCLEOTIDE SEQUENCE [LARGE SCALE GENOMIC DNA]</scope>
    <source>
        <strain evidence="1">CIII</strain>
    </source>
</reference>
<sequence>MLREIIKNATGRDLPISGGSGMAYDDPVIVDVTDSMVAARVEMEVVHALSTKLGLYWNTVHKEVARGLHGDVEKLDYEVKRVEGEQVIIETRSVYFDVSRAVSPSEKTPIPMIYLGDRAALSLPYEIGWVHYTGMIDNEVENPGLGVSVSYDGPQMRGTLFVYDKELVALDIRQTPEPVHQEFNAATEDMARIYGDARVIRDISKPGLLAKVYAVGDAISVLQLTTVAGRFMLFRLTLEPPLEQHNFACLQQSISFFEAMVGA</sequence>
<evidence type="ECO:0000313" key="2">
    <source>
        <dbReference type="Proteomes" id="UP000076481"/>
    </source>
</evidence>
<proteinExistence type="predicted"/>
<accession>A0A165LEI9</accession>
<evidence type="ECO:0000313" key="1">
    <source>
        <dbReference type="EMBL" id="KZK73928.1"/>
    </source>
</evidence>
<protein>
    <submittedName>
        <fullName evidence="1">Uncharacterized protein</fullName>
    </submittedName>
</protein>